<keyword evidence="2" id="KW-1185">Reference proteome</keyword>
<reference evidence="1 2" key="1">
    <citation type="submission" date="2021-01" db="EMBL/GenBank/DDBJ databases">
        <title>Whole genome shotgun sequence of Verrucosispora gifhornensis NBRC 16317.</title>
        <authorList>
            <person name="Komaki H."/>
            <person name="Tamura T."/>
        </authorList>
    </citation>
    <scope>NUCLEOTIDE SEQUENCE [LARGE SCALE GENOMIC DNA]</scope>
    <source>
        <strain evidence="1 2">NBRC 16317</strain>
    </source>
</reference>
<name>A0ABQ4IJU3_9ACTN</name>
<evidence type="ECO:0008006" key="3">
    <source>
        <dbReference type="Google" id="ProtNLM"/>
    </source>
</evidence>
<sequence length="248" mass="26767">MTHPGGEIYVDPDGVIKTGDGYDQYLATYTGHLARIREVRSRYSGSWGDDELGREFGQNFIRGLDAMEQIVETAVGMLQYTAEGLRASGIDYRRADEHAREAGLLLARRGETHLVSHGLPTESSHISDTVTTPRAPAASYLTPLTPALSAHDTRDISGMLVNAERLPQGCRLVALVPLPDGTVQVDANRYESVTPVAASAVTDPQGRPIDPDGRQFFVVRDNPNVDPTAAGYRPLLVAYPTGGDQPVA</sequence>
<dbReference type="EMBL" id="BOPA01000036">
    <property type="protein sequence ID" value="GIJ18111.1"/>
    <property type="molecule type" value="Genomic_DNA"/>
</dbReference>
<proteinExistence type="predicted"/>
<evidence type="ECO:0000313" key="2">
    <source>
        <dbReference type="Proteomes" id="UP000647860"/>
    </source>
</evidence>
<dbReference type="RefSeq" id="WP_204292490.1">
    <property type="nucleotide sequence ID" value="NZ_BAAAGZ010000028.1"/>
</dbReference>
<accession>A0ABQ4IJU3</accession>
<gene>
    <name evidence="1" type="ORF">Vgi01_47950</name>
</gene>
<comment type="caution">
    <text evidence="1">The sequence shown here is derived from an EMBL/GenBank/DDBJ whole genome shotgun (WGS) entry which is preliminary data.</text>
</comment>
<organism evidence="1 2">
    <name type="scientific">Micromonospora gifhornensis</name>
    <dbReference type="NCBI Taxonomy" id="84594"/>
    <lineage>
        <taxon>Bacteria</taxon>
        <taxon>Bacillati</taxon>
        <taxon>Actinomycetota</taxon>
        <taxon>Actinomycetes</taxon>
        <taxon>Micromonosporales</taxon>
        <taxon>Micromonosporaceae</taxon>
        <taxon>Micromonospora</taxon>
    </lineage>
</organism>
<protein>
    <recommendedName>
        <fullName evidence="3">WXG100 family type VII secretion target</fullName>
    </recommendedName>
</protein>
<dbReference type="Proteomes" id="UP000647860">
    <property type="component" value="Unassembled WGS sequence"/>
</dbReference>
<evidence type="ECO:0000313" key="1">
    <source>
        <dbReference type="EMBL" id="GIJ18111.1"/>
    </source>
</evidence>